<evidence type="ECO:0000313" key="1">
    <source>
        <dbReference type="EMBL" id="SEW24913.1"/>
    </source>
</evidence>
<keyword evidence="2" id="KW-1185">Reference proteome</keyword>
<reference evidence="2" key="1">
    <citation type="submission" date="2016-10" db="EMBL/GenBank/DDBJ databases">
        <authorList>
            <person name="Varghese N."/>
            <person name="Submissions S."/>
        </authorList>
    </citation>
    <scope>NUCLEOTIDE SEQUENCE [LARGE SCALE GENOMIC DNA]</scope>
    <source>
        <strain evidence="2">CGMCC 1.12402</strain>
    </source>
</reference>
<dbReference type="OrthoDB" id="118689at2"/>
<dbReference type="EMBL" id="FOIR01000002">
    <property type="protein sequence ID" value="SEW24913.1"/>
    <property type="molecule type" value="Genomic_DNA"/>
</dbReference>
<gene>
    <name evidence="1" type="ORF">SAMN05216290_2223</name>
</gene>
<evidence type="ECO:0008006" key="3">
    <source>
        <dbReference type="Google" id="ProtNLM"/>
    </source>
</evidence>
<dbReference type="GeneID" id="99986929"/>
<proteinExistence type="predicted"/>
<organism evidence="1 2">
    <name type="scientific">Roseivirga pacifica</name>
    <dbReference type="NCBI Taxonomy" id="1267423"/>
    <lineage>
        <taxon>Bacteria</taxon>
        <taxon>Pseudomonadati</taxon>
        <taxon>Bacteroidota</taxon>
        <taxon>Cytophagia</taxon>
        <taxon>Cytophagales</taxon>
        <taxon>Roseivirgaceae</taxon>
        <taxon>Roseivirga</taxon>
    </lineage>
</organism>
<sequence length="322" mass="35139">MSNSVQPNITTPIVRDDLGQTLPNVQTGLGPLLGLVGNWNSPQGASSQSGYNVMPLPQDNTPASDNVILRNFHYYEEMTFSAIPGDAANRGGDYQQNCWVLFYEQRVYFGFDAGPAANTLVHAENGDWLHLVNVQQDKGATENPNDPEPLPTGGIPQPMFPIVKQVSVPHGNSILAVGNATTGTGAPQIANANTIPTGQGVTSALKSIYNNGVYDPNNLMLNPNKILQDHIETVNEGDKLIESYIQFDVSSKNGNGDVRNILFEYKKAKVTDFHTTFWLETLKDGTKQLQYSQTIEMTFADNPNVTFYHIDANTLVPVAQDA</sequence>
<dbReference type="NCBIfam" id="NF040572">
    <property type="entry name" value="heme_bind_FMP"/>
    <property type="match status" value="1"/>
</dbReference>
<dbReference type="RefSeq" id="WP_090258652.1">
    <property type="nucleotide sequence ID" value="NZ_FOIR01000002.1"/>
</dbReference>
<protein>
    <recommendedName>
        <fullName evidence="3">THAP4-like heme-binding beta-barrel domain-containing protein</fullName>
    </recommendedName>
</protein>
<dbReference type="AlphaFoldDB" id="A0A1I0QCZ1"/>
<accession>A0A1I0QCZ1</accession>
<dbReference type="Proteomes" id="UP000199437">
    <property type="component" value="Unassembled WGS sequence"/>
</dbReference>
<name>A0A1I0QCZ1_9BACT</name>
<dbReference type="InterPro" id="IPR047975">
    <property type="entry name" value="Heme_bind_FMP"/>
</dbReference>
<evidence type="ECO:0000313" key="2">
    <source>
        <dbReference type="Proteomes" id="UP000199437"/>
    </source>
</evidence>